<name>A0ABW1I0C0_9PSEU</name>
<accession>A0ABW1I0C0</accession>
<evidence type="ECO:0000313" key="2">
    <source>
        <dbReference type="Proteomes" id="UP001596119"/>
    </source>
</evidence>
<organism evidence="1 2">
    <name type="scientific">Pseudonocardia lutea</name>
    <dbReference type="NCBI Taxonomy" id="2172015"/>
    <lineage>
        <taxon>Bacteria</taxon>
        <taxon>Bacillati</taxon>
        <taxon>Actinomycetota</taxon>
        <taxon>Actinomycetes</taxon>
        <taxon>Pseudonocardiales</taxon>
        <taxon>Pseudonocardiaceae</taxon>
        <taxon>Pseudonocardia</taxon>
    </lineage>
</organism>
<comment type="caution">
    <text evidence="1">The sequence shown here is derived from an EMBL/GenBank/DDBJ whole genome shotgun (WGS) entry which is preliminary data.</text>
</comment>
<evidence type="ECO:0008006" key="3">
    <source>
        <dbReference type="Google" id="ProtNLM"/>
    </source>
</evidence>
<keyword evidence="2" id="KW-1185">Reference proteome</keyword>
<proteinExistence type="predicted"/>
<dbReference type="RefSeq" id="WP_379563580.1">
    <property type="nucleotide sequence ID" value="NZ_JBHSQK010000005.1"/>
</dbReference>
<reference evidence="2" key="1">
    <citation type="journal article" date="2019" name="Int. J. Syst. Evol. Microbiol.">
        <title>The Global Catalogue of Microorganisms (GCM) 10K type strain sequencing project: providing services to taxonomists for standard genome sequencing and annotation.</title>
        <authorList>
            <consortium name="The Broad Institute Genomics Platform"/>
            <consortium name="The Broad Institute Genome Sequencing Center for Infectious Disease"/>
            <person name="Wu L."/>
            <person name="Ma J."/>
        </authorList>
    </citation>
    <scope>NUCLEOTIDE SEQUENCE [LARGE SCALE GENOMIC DNA]</scope>
    <source>
        <strain evidence="2">CGMCC 4.7397</strain>
    </source>
</reference>
<evidence type="ECO:0000313" key="1">
    <source>
        <dbReference type="EMBL" id="MFC5947077.1"/>
    </source>
</evidence>
<protein>
    <recommendedName>
        <fullName evidence="3">Phage tail protein</fullName>
    </recommendedName>
</protein>
<sequence length="190" mass="20470">MAVTVSNLIMGPGTLYRAAVDAVEPEDTAVNSTPAASAYTDVGGTMDGVTLAINQEYTELAVDQVIDVPGRRKTKREFTIQTNLAEPTLENLAFVMNEDEATAVTTGTGFKKLEPSNDTSATQPVYSKLLFDGFAPDSLARRVIGRKMLSTDNVEFAYSKENQTVFTATFSGHYVSPSIKPFVVIDEDAA</sequence>
<dbReference type="Proteomes" id="UP001596119">
    <property type="component" value="Unassembled WGS sequence"/>
</dbReference>
<dbReference type="EMBL" id="JBHSQK010000005">
    <property type="protein sequence ID" value="MFC5947077.1"/>
    <property type="molecule type" value="Genomic_DNA"/>
</dbReference>
<gene>
    <name evidence="1" type="ORF">ACFQH9_02140</name>
</gene>